<dbReference type="InterPro" id="IPR028956">
    <property type="entry name" value="Imm51"/>
</dbReference>
<dbReference type="RefSeq" id="WP_244556071.1">
    <property type="nucleotide sequence ID" value="NZ_FTNK01000026.1"/>
</dbReference>
<name>A0ABY1KD62_9BACL</name>
<keyword evidence="2" id="KW-1185">Reference proteome</keyword>
<gene>
    <name evidence="1" type="ORF">SAMN05421578_12618</name>
</gene>
<organism evidence="1 2">
    <name type="scientific">Paenibacillus macquariensis</name>
    <dbReference type="NCBI Taxonomy" id="948756"/>
    <lineage>
        <taxon>Bacteria</taxon>
        <taxon>Bacillati</taxon>
        <taxon>Bacillota</taxon>
        <taxon>Bacilli</taxon>
        <taxon>Bacillales</taxon>
        <taxon>Paenibacillaceae</taxon>
        <taxon>Paenibacillus</taxon>
    </lineage>
</organism>
<dbReference type="EMBL" id="FTNK01000026">
    <property type="protein sequence ID" value="SIR64351.1"/>
    <property type="molecule type" value="Genomic_DNA"/>
</dbReference>
<dbReference type="Pfam" id="PF15595">
    <property type="entry name" value="Imm51"/>
    <property type="match status" value="1"/>
</dbReference>
<accession>A0ABY1KD62</accession>
<sequence>MGYSYYYLEQYAEALRELEITNKLDPKDGATLALLNWSRGKVDRKKKKLKQSAALKAMNEQTKVEKLNSVVNVADKIKPFVLRVQDNGSASVILNVGTYKKEIFKSREDEGFEGGGYDWGSLAAVFLEEKMPELVDIVQFDPEASMFCAYSDNREAIQRFVLGFKDACEDDDSIRDLFSRAELD</sequence>
<reference evidence="1 2" key="1">
    <citation type="submission" date="2017-01" db="EMBL/GenBank/DDBJ databases">
        <authorList>
            <person name="Varghese N."/>
            <person name="Submissions S."/>
        </authorList>
    </citation>
    <scope>NUCLEOTIDE SEQUENCE [LARGE SCALE GENOMIC DNA]</scope>
    <source>
        <strain evidence="1 2">ATCC 23464</strain>
    </source>
</reference>
<evidence type="ECO:0000313" key="1">
    <source>
        <dbReference type="EMBL" id="SIR64351.1"/>
    </source>
</evidence>
<proteinExistence type="predicted"/>
<dbReference type="Proteomes" id="UP000186666">
    <property type="component" value="Unassembled WGS sequence"/>
</dbReference>
<evidence type="ECO:0000313" key="2">
    <source>
        <dbReference type="Proteomes" id="UP000186666"/>
    </source>
</evidence>
<protein>
    <submittedName>
        <fullName evidence="1">Immunity protein 51</fullName>
    </submittedName>
</protein>
<comment type="caution">
    <text evidence="1">The sequence shown here is derived from an EMBL/GenBank/DDBJ whole genome shotgun (WGS) entry which is preliminary data.</text>
</comment>